<dbReference type="AlphaFoldDB" id="L7VXY1"/>
<dbReference type="InterPro" id="IPR021808">
    <property type="entry name" value="DUF3383"/>
</dbReference>
<sequence length="446" mass="47494">MPLSDIANVSISLQTGGLTQQGFGTGLILGYSMTGWTERSRTYSSITGVAADFATTTPEYKAANAYFSQTPRPEQLVIGRGTLKPTMVFKLTVASVLDSQKYAVVLNGTKYEVTSDATATNDEIITLLQAALAAPATAAGFTAAIGGVAPNTFLTLTGNAVGNWMSFYPTDPALLTLQQTTANPGIATDLDAIVVENDNWYALMTLYNSSACVLAAAAWTESKDKIYGVQVIDSDCATVAAGIATDISKALQTAAYFRTWDTYHPDNGQFIDAATFGRLLPYIPGSETWRGKTLAGISAMGTVPPFKLTETWRQNLIAKNAGYYYTINGRNITAEGKVAAGEWIDTIRGRDRLKARIQEAVALVVMNSDKVPYTDAGIGKIDNAIRGCLRLSVTDGFLTDNYTVIVPTAASQALVDKAARILRGYSFTAPIAGAIHVAYITGTLTN</sequence>
<accession>L7VXY1</accession>
<evidence type="ECO:0000313" key="1">
    <source>
        <dbReference type="EMBL" id="AGC71918.1"/>
    </source>
</evidence>
<name>L7VXY1_9BACT</name>
<dbReference type="Pfam" id="PF11863">
    <property type="entry name" value="DUF3383"/>
    <property type="match status" value="1"/>
</dbReference>
<dbReference type="EMBL" id="JX649887">
    <property type="protein sequence ID" value="AGC71918.1"/>
    <property type="molecule type" value="Genomic_DNA"/>
</dbReference>
<proteinExistence type="predicted"/>
<reference evidence="1" key="1">
    <citation type="submission" date="2012-09" db="EMBL/GenBank/DDBJ databases">
        <title>Metagenomic Characterization of a Microbial Community in Wastewater Detects High Levels of Antibiotic Resistance.</title>
        <authorList>
            <person name="Abrams M."/>
            <person name="Caldwell A."/>
            <person name="Vandaei E."/>
            <person name="Lee W."/>
            <person name="Perrott J."/>
            <person name="Khan S.Y."/>
            <person name="Ta J."/>
            <person name="Romero D."/>
            <person name="Nguyen V."/>
            <person name="Pourmand N."/>
            <person name="Ouverney C.C."/>
        </authorList>
    </citation>
    <scope>NUCLEOTIDE SEQUENCE</scope>
</reference>
<protein>
    <submittedName>
        <fullName evidence="1">Uncharacterized protein</fullName>
    </submittedName>
</protein>
<organism evidence="1">
    <name type="scientific">uncultured bacterium A1Q1_fos_25</name>
    <dbReference type="NCBI Taxonomy" id="1256569"/>
    <lineage>
        <taxon>Bacteria</taxon>
        <taxon>environmental samples</taxon>
    </lineage>
</organism>